<feature type="chain" id="PRO_5042238830" description="Phospholipase A2" evidence="1">
    <location>
        <begin position="27"/>
        <end position="154"/>
    </location>
</feature>
<comment type="caution">
    <text evidence="2">The sequence shown here is derived from an EMBL/GenBank/DDBJ whole genome shotgun (WGS) entry which is preliminary data.</text>
</comment>
<gene>
    <name evidence="2" type="ORF">J2Y00_001964</name>
</gene>
<dbReference type="AlphaFoldDB" id="A0AAE3XCA9"/>
<accession>A0AAE3XCA9</accession>
<dbReference type="EMBL" id="JAVDQK010000004">
    <property type="protein sequence ID" value="MDR6218401.1"/>
    <property type="molecule type" value="Genomic_DNA"/>
</dbReference>
<dbReference type="Pfam" id="PF09056">
    <property type="entry name" value="Phospholip_A2_3"/>
    <property type="match status" value="1"/>
</dbReference>
<proteinExistence type="predicted"/>
<dbReference type="SUPFAM" id="SSF48619">
    <property type="entry name" value="Phospholipase A2, PLA2"/>
    <property type="match status" value="1"/>
</dbReference>
<organism evidence="2 3">
    <name type="scientific">Deinococcus soli</name>
    <name type="common">ex Cha et al. 2016</name>
    <dbReference type="NCBI Taxonomy" id="1309411"/>
    <lineage>
        <taxon>Bacteria</taxon>
        <taxon>Thermotogati</taxon>
        <taxon>Deinococcota</taxon>
        <taxon>Deinococci</taxon>
        <taxon>Deinococcales</taxon>
        <taxon>Deinococcaceae</taxon>
        <taxon>Deinococcus</taxon>
    </lineage>
</organism>
<evidence type="ECO:0000256" key="1">
    <source>
        <dbReference type="SAM" id="SignalP"/>
    </source>
</evidence>
<keyword evidence="1" id="KW-0732">Signal</keyword>
<dbReference type="GO" id="GO:0006644">
    <property type="term" value="P:phospholipid metabolic process"/>
    <property type="evidence" value="ECO:0007669"/>
    <property type="project" value="InterPro"/>
</dbReference>
<dbReference type="Gene3D" id="1.20.90.10">
    <property type="entry name" value="Phospholipase A2 domain"/>
    <property type="match status" value="1"/>
</dbReference>
<protein>
    <recommendedName>
        <fullName evidence="4">Phospholipase A2</fullName>
    </recommendedName>
</protein>
<feature type="signal peptide" evidence="1">
    <location>
        <begin position="1"/>
        <end position="26"/>
    </location>
</feature>
<name>A0AAE3XCA9_9DEIO</name>
<sequence>MNTTRTAATATLILTLSACTPTLHTAGPDPRLPEIKRLAWTDPATFAALAPDLTRGAWADLDWHTNGCSVPLNLNTPFKTLFTPACTVHDFAYHNLSRLEPTSINRQRSDNAFLGNMLSSCAHQPITQQRPCHATARTYYAAVRTWGAAFFPTR</sequence>
<evidence type="ECO:0000313" key="2">
    <source>
        <dbReference type="EMBL" id="MDR6218401.1"/>
    </source>
</evidence>
<dbReference type="GO" id="GO:0050482">
    <property type="term" value="P:arachidonate secretion"/>
    <property type="evidence" value="ECO:0007669"/>
    <property type="project" value="InterPro"/>
</dbReference>
<evidence type="ECO:0008006" key="4">
    <source>
        <dbReference type="Google" id="ProtNLM"/>
    </source>
</evidence>
<dbReference type="GO" id="GO:0004623">
    <property type="term" value="F:phospholipase A2 activity"/>
    <property type="evidence" value="ECO:0007669"/>
    <property type="project" value="InterPro"/>
</dbReference>
<reference evidence="2" key="1">
    <citation type="submission" date="2023-07" db="EMBL/GenBank/DDBJ databases">
        <title>Sorghum-associated microbial communities from plants grown in Nebraska, USA.</title>
        <authorList>
            <person name="Schachtman D."/>
        </authorList>
    </citation>
    <scope>NUCLEOTIDE SEQUENCE</scope>
    <source>
        <strain evidence="2">BE330</strain>
    </source>
</reference>
<dbReference type="PROSITE" id="PS51257">
    <property type="entry name" value="PROKAR_LIPOPROTEIN"/>
    <property type="match status" value="1"/>
</dbReference>
<dbReference type="InterPro" id="IPR015141">
    <property type="entry name" value="PLipase_A2_prok/fun"/>
</dbReference>
<dbReference type="RefSeq" id="WP_309854854.1">
    <property type="nucleotide sequence ID" value="NZ_JAVDQJ010000005.1"/>
</dbReference>
<evidence type="ECO:0000313" key="3">
    <source>
        <dbReference type="Proteomes" id="UP001185331"/>
    </source>
</evidence>
<dbReference type="Proteomes" id="UP001185331">
    <property type="component" value="Unassembled WGS sequence"/>
</dbReference>
<dbReference type="InterPro" id="IPR036444">
    <property type="entry name" value="PLipase_A2_dom_sf"/>
</dbReference>